<sequence length="89" mass="9165">MKYLFAAAVLVTTAFAGISAADAAGGCGPGWHRGPYGGCVRNRGPVVVAPGPVVVERPVVVAPGAVVVAPRVRACPYGFAWRYGRCRPI</sequence>
<proteinExistence type="predicted"/>
<organism evidence="2 3">
    <name type="scientific">Bradyrhizobium erythrophlei</name>
    <dbReference type="NCBI Taxonomy" id="1437360"/>
    <lineage>
        <taxon>Bacteria</taxon>
        <taxon>Pseudomonadati</taxon>
        <taxon>Pseudomonadota</taxon>
        <taxon>Alphaproteobacteria</taxon>
        <taxon>Hyphomicrobiales</taxon>
        <taxon>Nitrobacteraceae</taxon>
        <taxon>Bradyrhizobium</taxon>
    </lineage>
</organism>
<feature type="signal peptide" evidence="1">
    <location>
        <begin position="1"/>
        <end position="23"/>
    </location>
</feature>
<gene>
    <name evidence="2" type="ORF">SAMN05444164_1497</name>
</gene>
<evidence type="ECO:0008006" key="4">
    <source>
        <dbReference type="Google" id="ProtNLM"/>
    </source>
</evidence>
<accession>A0A1H4RDG0</accession>
<evidence type="ECO:0000313" key="2">
    <source>
        <dbReference type="EMBL" id="SEC29814.1"/>
    </source>
</evidence>
<keyword evidence="1" id="KW-0732">Signal</keyword>
<protein>
    <recommendedName>
        <fullName evidence="4">PXPV repeat-containing protein</fullName>
    </recommendedName>
</protein>
<dbReference type="Proteomes" id="UP000198992">
    <property type="component" value="Unassembled WGS sequence"/>
</dbReference>
<feature type="chain" id="PRO_5011576029" description="PXPV repeat-containing protein" evidence="1">
    <location>
        <begin position="24"/>
        <end position="89"/>
    </location>
</feature>
<dbReference type="NCBIfam" id="NF047412">
    <property type="entry name" value="sig_GCG_CRPN_rpt"/>
    <property type="match status" value="1"/>
</dbReference>
<dbReference type="RefSeq" id="WP_092114950.1">
    <property type="nucleotide sequence ID" value="NZ_FNTH01000001.1"/>
</dbReference>
<name>A0A1H4RDG0_9BRAD</name>
<evidence type="ECO:0000256" key="1">
    <source>
        <dbReference type="SAM" id="SignalP"/>
    </source>
</evidence>
<reference evidence="2 3" key="1">
    <citation type="submission" date="2016-10" db="EMBL/GenBank/DDBJ databases">
        <authorList>
            <person name="de Groot N.N."/>
        </authorList>
    </citation>
    <scope>NUCLEOTIDE SEQUENCE [LARGE SCALE GENOMIC DNA]</scope>
    <source>
        <strain evidence="2 3">MT12</strain>
    </source>
</reference>
<dbReference type="EMBL" id="FNTH01000001">
    <property type="protein sequence ID" value="SEC29814.1"/>
    <property type="molecule type" value="Genomic_DNA"/>
</dbReference>
<dbReference type="AlphaFoldDB" id="A0A1H4RDG0"/>
<dbReference type="InterPro" id="IPR058110">
    <property type="entry name" value="GCG_CRPN_dom"/>
</dbReference>
<evidence type="ECO:0000313" key="3">
    <source>
        <dbReference type="Proteomes" id="UP000198992"/>
    </source>
</evidence>